<keyword evidence="1" id="KW-1133">Transmembrane helix</keyword>
<reference evidence="2 3" key="2">
    <citation type="journal article" date="2012" name="Nature">
        <title>Insights into hominid evolution from the gorilla genome sequence.</title>
        <authorList>
            <person name="Scally A."/>
            <person name="Dutheil J.Y."/>
            <person name="Hillier L.W."/>
            <person name="Jordan G.E."/>
            <person name="Goodhead I."/>
            <person name="Herrero J."/>
            <person name="Hobolth A."/>
            <person name="Lappalainen T."/>
            <person name="Mailund T."/>
            <person name="Marques-Bonet T."/>
            <person name="McCarthy S."/>
            <person name="Montgomery S.H."/>
            <person name="Schwalie P.C."/>
            <person name="Tang Y.A."/>
            <person name="Ward M.C."/>
            <person name="Xue Y."/>
            <person name="Yngvadottir B."/>
            <person name="Alkan C."/>
            <person name="Andersen L.N."/>
            <person name="Ayub Q."/>
            <person name="Ball E.V."/>
            <person name="Beal K."/>
            <person name="Bradley B.J."/>
            <person name="Chen Y."/>
            <person name="Clee C.M."/>
            <person name="Fitzgerald S."/>
            <person name="Graves T.A."/>
            <person name="Gu Y."/>
            <person name="Heath P."/>
            <person name="Heger A."/>
            <person name="Karakoc E."/>
            <person name="Kolb-Kokocinski A."/>
            <person name="Laird G.K."/>
            <person name="Lunter G."/>
            <person name="Meader S."/>
            <person name="Mort M."/>
            <person name="Mullikin J.C."/>
            <person name="Munch K."/>
            <person name="O'Connor T.D."/>
            <person name="Phillips A.D."/>
            <person name="Prado-Martinez J."/>
            <person name="Rogers A.S."/>
            <person name="Sajjadian S."/>
            <person name="Schmidt D."/>
            <person name="Shaw K."/>
            <person name="Simpson J.T."/>
            <person name="Stenson P.D."/>
            <person name="Turner D.J."/>
            <person name="Vigilant L."/>
            <person name="Vilella A.J."/>
            <person name="Whitener W."/>
            <person name="Zhu B."/>
            <person name="Cooper D.N."/>
            <person name="de Jong P."/>
            <person name="Dermitzakis E.T."/>
            <person name="Eichler E.E."/>
            <person name="Flicek P."/>
            <person name="Goldman N."/>
            <person name="Mundy N.I."/>
            <person name="Ning Z."/>
            <person name="Odom D.T."/>
            <person name="Ponting C.P."/>
            <person name="Quail M.A."/>
            <person name="Ryder O.A."/>
            <person name="Searle S.M."/>
            <person name="Warren W.C."/>
            <person name="Wilson R.K."/>
            <person name="Schierup M.H."/>
            <person name="Rogers J."/>
            <person name="Tyler-Smith C."/>
            <person name="Durbin R."/>
        </authorList>
    </citation>
    <scope>NUCLEOTIDE SEQUENCE [LARGE SCALE GENOMIC DNA]</scope>
</reference>
<keyword evidence="1" id="KW-0812">Transmembrane</keyword>
<dbReference type="GeneTree" id="ENSGT00910000147996"/>
<reference evidence="2" key="4">
    <citation type="submission" date="2025-09" db="UniProtKB">
        <authorList>
            <consortium name="Ensembl"/>
        </authorList>
    </citation>
    <scope>IDENTIFICATION</scope>
</reference>
<evidence type="ECO:0000256" key="1">
    <source>
        <dbReference type="SAM" id="Phobius"/>
    </source>
</evidence>
<reference evidence="3" key="1">
    <citation type="submission" date="2011-05" db="EMBL/GenBank/DDBJ databases">
        <title>Insights into the evolution of the great apes provided by the gorilla genome.</title>
        <authorList>
            <person name="Scally A."/>
        </authorList>
    </citation>
    <scope>NUCLEOTIDE SEQUENCE [LARGE SCALE GENOMIC DNA]</scope>
</reference>
<sequence length="62" mass="7717">MKHYFKVFSTMQKEYTNLVIMFRYVYCVYIHHGRFILLYQFGDYGFYHSQSDMEVVLKMLQQ</sequence>
<dbReference type="Ensembl" id="ENSGGOT00000054899.1">
    <property type="protein sequence ID" value="ENSGGOP00000040227.1"/>
    <property type="gene ID" value="ENSGGOG00000042686.1"/>
</dbReference>
<dbReference type="InParanoid" id="A0A2I2YYZ2"/>
<keyword evidence="3" id="KW-1185">Reference proteome</keyword>
<feature type="transmembrane region" description="Helical" evidence="1">
    <location>
        <begin position="21"/>
        <end position="41"/>
    </location>
</feature>
<accession>A0A2I2YYZ2</accession>
<organism evidence="2 3">
    <name type="scientific">Gorilla gorilla gorilla</name>
    <name type="common">Western lowland gorilla</name>
    <dbReference type="NCBI Taxonomy" id="9595"/>
    <lineage>
        <taxon>Eukaryota</taxon>
        <taxon>Metazoa</taxon>
        <taxon>Chordata</taxon>
        <taxon>Craniata</taxon>
        <taxon>Vertebrata</taxon>
        <taxon>Euteleostomi</taxon>
        <taxon>Mammalia</taxon>
        <taxon>Eutheria</taxon>
        <taxon>Euarchontoglires</taxon>
        <taxon>Primates</taxon>
        <taxon>Haplorrhini</taxon>
        <taxon>Catarrhini</taxon>
        <taxon>Hominidae</taxon>
        <taxon>Gorilla</taxon>
    </lineage>
</organism>
<keyword evidence="1" id="KW-0472">Membrane</keyword>
<dbReference type="EMBL" id="CABD030086225">
    <property type="status" value="NOT_ANNOTATED_CDS"/>
    <property type="molecule type" value="Genomic_DNA"/>
</dbReference>
<protein>
    <submittedName>
        <fullName evidence="2">Uncharacterized protein</fullName>
    </submittedName>
</protein>
<evidence type="ECO:0000313" key="2">
    <source>
        <dbReference type="Ensembl" id="ENSGGOP00000040227.1"/>
    </source>
</evidence>
<proteinExistence type="predicted"/>
<name>A0A2I2YYZ2_GORGO</name>
<dbReference type="Proteomes" id="UP000001519">
    <property type="component" value="Chromosome 12"/>
</dbReference>
<reference evidence="2" key="3">
    <citation type="submission" date="2025-08" db="UniProtKB">
        <authorList>
            <consortium name="Ensembl"/>
        </authorList>
    </citation>
    <scope>IDENTIFICATION</scope>
</reference>
<dbReference type="OMA" id="WANMCNQ"/>
<dbReference type="Bgee" id="ENSGGOG00000042686">
    <property type="expression patterns" value="Expressed in frontal cortex"/>
</dbReference>
<dbReference type="AlphaFoldDB" id="A0A2I2YYZ2"/>
<evidence type="ECO:0000313" key="3">
    <source>
        <dbReference type="Proteomes" id="UP000001519"/>
    </source>
</evidence>